<dbReference type="Proteomes" id="UP000000263">
    <property type="component" value="Chromosome"/>
</dbReference>
<keyword evidence="3" id="KW-1185">Reference proteome</keyword>
<reference evidence="2 3" key="1">
    <citation type="submission" date="2007-08" db="EMBL/GenBank/DDBJ databases">
        <title>Complete sequence of Roseiflexus castenholzii DSM 13941.</title>
        <authorList>
            <consortium name="US DOE Joint Genome Institute"/>
            <person name="Copeland A."/>
            <person name="Lucas S."/>
            <person name="Lapidus A."/>
            <person name="Barry K."/>
            <person name="Glavina del Rio T."/>
            <person name="Dalin E."/>
            <person name="Tice H."/>
            <person name="Pitluck S."/>
            <person name="Thompson L.S."/>
            <person name="Brettin T."/>
            <person name="Bruce D."/>
            <person name="Detter J.C."/>
            <person name="Han C."/>
            <person name="Tapia R."/>
            <person name="Schmutz J."/>
            <person name="Larimer F."/>
            <person name="Land M."/>
            <person name="Hauser L."/>
            <person name="Kyrpides N."/>
            <person name="Mikhailova N."/>
            <person name="Bryant D.A."/>
            <person name="Hanada S."/>
            <person name="Tsukatani Y."/>
            <person name="Richardson P."/>
        </authorList>
    </citation>
    <scope>NUCLEOTIDE SEQUENCE [LARGE SCALE GENOMIC DNA]</scope>
    <source>
        <strain evidence="3">DSM 13941 / HLO8</strain>
    </source>
</reference>
<dbReference type="Gene3D" id="3.20.20.210">
    <property type="match status" value="1"/>
</dbReference>
<dbReference type="HOGENOM" id="CLU_040933_1_0_0"/>
<proteinExistence type="predicted"/>
<protein>
    <submittedName>
        <fullName evidence="2">Uroporphyrinogen decarboxylase (URO-D)</fullName>
    </submittedName>
</protein>
<dbReference type="KEGG" id="rca:Rcas_0626"/>
<dbReference type="InterPro" id="IPR000257">
    <property type="entry name" value="Uroporphyrinogen_deCOase"/>
</dbReference>
<dbReference type="SUPFAM" id="SSF51726">
    <property type="entry name" value="UROD/MetE-like"/>
    <property type="match status" value="1"/>
</dbReference>
<dbReference type="STRING" id="383372.Rcas_0626"/>
<dbReference type="InterPro" id="IPR038071">
    <property type="entry name" value="UROD/MetE-like_sf"/>
</dbReference>
<name>A7NH05_ROSCS</name>
<dbReference type="eggNOG" id="COG0407">
    <property type="taxonomic scope" value="Bacteria"/>
</dbReference>
<dbReference type="AlphaFoldDB" id="A7NH05"/>
<evidence type="ECO:0000313" key="3">
    <source>
        <dbReference type="Proteomes" id="UP000000263"/>
    </source>
</evidence>
<dbReference type="PANTHER" id="PTHR47099">
    <property type="entry name" value="METHYLCOBAMIDE:COM METHYLTRANSFERASE MTBA"/>
    <property type="match status" value="1"/>
</dbReference>
<dbReference type="InterPro" id="IPR052024">
    <property type="entry name" value="Methanogen_methyltrans"/>
</dbReference>
<dbReference type="EMBL" id="CP000804">
    <property type="protein sequence ID" value="ABU56752.1"/>
    <property type="molecule type" value="Genomic_DNA"/>
</dbReference>
<dbReference type="GO" id="GO:0004853">
    <property type="term" value="F:uroporphyrinogen decarboxylase activity"/>
    <property type="evidence" value="ECO:0007669"/>
    <property type="project" value="InterPro"/>
</dbReference>
<dbReference type="PANTHER" id="PTHR47099:SF1">
    <property type="entry name" value="METHYLCOBAMIDE:COM METHYLTRANSFERASE MTBA"/>
    <property type="match status" value="1"/>
</dbReference>
<sequence length="333" mass="36542">MSMTRRERLAAAIRGEPVDRPPVALWRHFPVDDQDPEQLALSVAAFQSQYDWDFVKFTPSSSFCVENWGCRVVYRGHSEGTSDYVARPVSVPADWRRITPLDPRAGALGAHLVAVRRARALIDPDVPLLATVFSPISQAKNLIGGGMDIVHLRRHRSDLLDALEAITETTIRFVEAVLETGADGIFYAMQRCTADVISEAEYREVCRPLDMRILEAAHAASAAHGKPPFILLHLHGMHSYFDIAAEYPAQALNWHDRDTGPDLAEGARRFPGMVVGGLSQRDIVEGSPTAVQSLARQAIAAMGGRRMCLSTGCVMPTTAPWGNIRALRDVVGP</sequence>
<evidence type="ECO:0000259" key="1">
    <source>
        <dbReference type="Pfam" id="PF01208"/>
    </source>
</evidence>
<feature type="domain" description="Uroporphyrinogen decarboxylase (URO-D)" evidence="1">
    <location>
        <begin position="4"/>
        <end position="331"/>
    </location>
</feature>
<organism evidence="2 3">
    <name type="scientific">Roseiflexus castenholzii (strain DSM 13941 / HLO8)</name>
    <dbReference type="NCBI Taxonomy" id="383372"/>
    <lineage>
        <taxon>Bacteria</taxon>
        <taxon>Bacillati</taxon>
        <taxon>Chloroflexota</taxon>
        <taxon>Chloroflexia</taxon>
        <taxon>Chloroflexales</taxon>
        <taxon>Roseiflexineae</taxon>
        <taxon>Roseiflexaceae</taxon>
        <taxon>Roseiflexus</taxon>
    </lineage>
</organism>
<dbReference type="RefSeq" id="WP_012119183.1">
    <property type="nucleotide sequence ID" value="NC_009767.1"/>
</dbReference>
<gene>
    <name evidence="2" type="ordered locus">Rcas_0626</name>
</gene>
<evidence type="ECO:0000313" key="2">
    <source>
        <dbReference type="EMBL" id="ABU56752.1"/>
    </source>
</evidence>
<dbReference type="Pfam" id="PF01208">
    <property type="entry name" value="URO-D"/>
    <property type="match status" value="1"/>
</dbReference>
<dbReference type="GO" id="GO:0006779">
    <property type="term" value="P:porphyrin-containing compound biosynthetic process"/>
    <property type="evidence" value="ECO:0007669"/>
    <property type="project" value="InterPro"/>
</dbReference>
<accession>A7NH05</accession>